<comment type="caution">
    <text evidence="10">The sequence shown here is derived from an EMBL/GenBank/DDBJ whole genome shotgun (WGS) entry which is preliminary data.</text>
</comment>
<feature type="region of interest" description="Disordered" evidence="8">
    <location>
        <begin position="1"/>
        <end position="39"/>
    </location>
</feature>
<feature type="compositionally biased region" description="Polar residues" evidence="8">
    <location>
        <begin position="7"/>
        <end position="17"/>
    </location>
</feature>
<dbReference type="PANTHER" id="PTHR31488:SF1">
    <property type="entry name" value="C-MANNOSYLTRANSFERASE DPY19L1"/>
    <property type="match status" value="1"/>
</dbReference>
<evidence type="ECO:0000256" key="3">
    <source>
        <dbReference type="ARBA" id="ARBA00022676"/>
    </source>
</evidence>
<evidence type="ECO:0000313" key="11">
    <source>
        <dbReference type="Proteomes" id="UP000828390"/>
    </source>
</evidence>
<feature type="non-terminal residue" evidence="10">
    <location>
        <position position="1"/>
    </location>
</feature>
<gene>
    <name evidence="10" type="ORF">DPMN_058454</name>
</gene>
<protein>
    <recommendedName>
        <fullName evidence="12">C-mannosyltransferase DPY19L1</fullName>
    </recommendedName>
</protein>
<feature type="transmembrane region" description="Helical" evidence="9">
    <location>
        <begin position="337"/>
        <end position="355"/>
    </location>
</feature>
<proteinExistence type="inferred from homology"/>
<keyword evidence="6 9" id="KW-1133">Transmembrane helix</keyword>
<comment type="subcellular location">
    <subcellularLocation>
        <location evidence="1">Membrane</location>
        <topology evidence="1">Multi-pass membrane protein</topology>
    </subcellularLocation>
</comment>
<evidence type="ECO:0000256" key="5">
    <source>
        <dbReference type="ARBA" id="ARBA00022692"/>
    </source>
</evidence>
<accession>A0A9D4HDP3</accession>
<organism evidence="10 11">
    <name type="scientific">Dreissena polymorpha</name>
    <name type="common">Zebra mussel</name>
    <name type="synonym">Mytilus polymorpha</name>
    <dbReference type="NCBI Taxonomy" id="45954"/>
    <lineage>
        <taxon>Eukaryota</taxon>
        <taxon>Metazoa</taxon>
        <taxon>Spiralia</taxon>
        <taxon>Lophotrochozoa</taxon>
        <taxon>Mollusca</taxon>
        <taxon>Bivalvia</taxon>
        <taxon>Autobranchia</taxon>
        <taxon>Heteroconchia</taxon>
        <taxon>Euheterodonta</taxon>
        <taxon>Imparidentia</taxon>
        <taxon>Neoheterodontei</taxon>
        <taxon>Myida</taxon>
        <taxon>Dreissenoidea</taxon>
        <taxon>Dreissenidae</taxon>
        <taxon>Dreissena</taxon>
    </lineage>
</organism>
<dbReference type="PANTHER" id="PTHR31488">
    <property type="entry name" value="DPY-19-LIKE 1, LIKE (H. SAPIENS)"/>
    <property type="match status" value="1"/>
</dbReference>
<evidence type="ECO:0000256" key="1">
    <source>
        <dbReference type="ARBA" id="ARBA00004141"/>
    </source>
</evidence>
<feature type="transmembrane region" description="Helical" evidence="9">
    <location>
        <begin position="47"/>
        <end position="64"/>
    </location>
</feature>
<sequence length="525" mass="59776">MAKRSKTVNADASNGKSNVVKGASKAKHVPKGRASTEDGSKKHVTSTFYKIALVGIAIIIGFTHRNHIANMFERDRHFSHLSTLERELAFRTEMGLYYSYYKTMTESPTFIEGLNQVMYDNITEYPLTINTLKRFNLYPEVVLAIGYRLYEGINSAMNRPTKMCWRVNRGEGLSPVQSCEGLGEPSYFYVEHVFSLNGLMMSLFFLFGTYLSGSMYGGLLTVASFFFNHGEATRVQWTPPLRESFAYPFLVMQMFLVTYLLRSQRPSYRQCIPIAMATIAFMLPWQFAQFALLTEMLAMFATYMLGFISARKMKVFLLGLGSGFLVSYVLLFGNEMLLTSFFFSGLLTITCIVFIEPALETIRLRPIIWILQGILLIVGTIGLKFTVSKLLNIEDDAHIGDIFRSKFSDFNNFHTMLYTCAAEFDFMEEETPWRVLKTLLAPSVLLVTVVVVYQLLRSEYMAWKNSTSDEVTINHTDETSKPHAEIVYHLFQLAAFTAMAIIIMRLKLFLTPHLCLVTSLLASRQ</sequence>
<evidence type="ECO:0000256" key="9">
    <source>
        <dbReference type="SAM" id="Phobius"/>
    </source>
</evidence>
<evidence type="ECO:0000256" key="8">
    <source>
        <dbReference type="SAM" id="MobiDB-lite"/>
    </source>
</evidence>
<keyword evidence="7 9" id="KW-0472">Membrane</keyword>
<feature type="transmembrane region" description="Helical" evidence="9">
    <location>
        <begin position="203"/>
        <end position="225"/>
    </location>
</feature>
<dbReference type="AlphaFoldDB" id="A0A9D4HDP3"/>
<feature type="transmembrane region" description="Helical" evidence="9">
    <location>
        <begin position="435"/>
        <end position="456"/>
    </location>
</feature>
<keyword evidence="4" id="KW-0808">Transferase</keyword>
<feature type="transmembrane region" description="Helical" evidence="9">
    <location>
        <begin position="486"/>
        <end position="504"/>
    </location>
</feature>
<evidence type="ECO:0008006" key="12">
    <source>
        <dbReference type="Google" id="ProtNLM"/>
    </source>
</evidence>
<evidence type="ECO:0000256" key="7">
    <source>
        <dbReference type="ARBA" id="ARBA00023136"/>
    </source>
</evidence>
<keyword evidence="5 9" id="KW-0812">Transmembrane</keyword>
<evidence type="ECO:0000256" key="4">
    <source>
        <dbReference type="ARBA" id="ARBA00022679"/>
    </source>
</evidence>
<dbReference type="GO" id="GO:0000030">
    <property type="term" value="F:mannosyltransferase activity"/>
    <property type="evidence" value="ECO:0007669"/>
    <property type="project" value="TreeGrafter"/>
</dbReference>
<keyword evidence="3" id="KW-0328">Glycosyltransferase</keyword>
<dbReference type="GO" id="GO:0005637">
    <property type="term" value="C:nuclear inner membrane"/>
    <property type="evidence" value="ECO:0007669"/>
    <property type="project" value="TreeGrafter"/>
</dbReference>
<dbReference type="EMBL" id="JAIWYP010000013">
    <property type="protein sequence ID" value="KAH3715742.1"/>
    <property type="molecule type" value="Genomic_DNA"/>
</dbReference>
<feature type="transmembrane region" description="Helical" evidence="9">
    <location>
        <begin position="245"/>
        <end position="261"/>
    </location>
</feature>
<evidence type="ECO:0000256" key="2">
    <source>
        <dbReference type="ARBA" id="ARBA00008744"/>
    </source>
</evidence>
<feature type="transmembrane region" description="Helical" evidence="9">
    <location>
        <begin position="315"/>
        <end position="331"/>
    </location>
</feature>
<evidence type="ECO:0000256" key="6">
    <source>
        <dbReference type="ARBA" id="ARBA00022989"/>
    </source>
</evidence>
<reference evidence="10" key="2">
    <citation type="submission" date="2020-11" db="EMBL/GenBank/DDBJ databases">
        <authorList>
            <person name="McCartney M.A."/>
            <person name="Auch B."/>
            <person name="Kono T."/>
            <person name="Mallez S."/>
            <person name="Becker A."/>
            <person name="Gohl D.M."/>
            <person name="Silverstein K.A.T."/>
            <person name="Koren S."/>
            <person name="Bechman K.B."/>
            <person name="Herman A."/>
            <person name="Abrahante J.E."/>
            <person name="Garbe J."/>
        </authorList>
    </citation>
    <scope>NUCLEOTIDE SEQUENCE</scope>
    <source>
        <strain evidence="10">Duluth1</strain>
        <tissue evidence="10">Whole animal</tissue>
    </source>
</reference>
<feature type="transmembrane region" description="Helical" evidence="9">
    <location>
        <begin position="268"/>
        <end position="285"/>
    </location>
</feature>
<feature type="transmembrane region" description="Helical" evidence="9">
    <location>
        <begin position="367"/>
        <end position="387"/>
    </location>
</feature>
<reference evidence="10" key="1">
    <citation type="journal article" date="2019" name="bioRxiv">
        <title>The Genome of the Zebra Mussel, Dreissena polymorpha: A Resource for Invasive Species Research.</title>
        <authorList>
            <person name="McCartney M.A."/>
            <person name="Auch B."/>
            <person name="Kono T."/>
            <person name="Mallez S."/>
            <person name="Zhang Y."/>
            <person name="Obille A."/>
            <person name="Becker A."/>
            <person name="Abrahante J.E."/>
            <person name="Garbe J."/>
            <person name="Badalamenti J.P."/>
            <person name="Herman A."/>
            <person name="Mangelson H."/>
            <person name="Liachko I."/>
            <person name="Sullivan S."/>
            <person name="Sone E.D."/>
            <person name="Koren S."/>
            <person name="Silverstein K.A.T."/>
            <person name="Beckman K.B."/>
            <person name="Gohl D.M."/>
        </authorList>
    </citation>
    <scope>NUCLEOTIDE SEQUENCE</scope>
    <source>
        <strain evidence="10">Duluth1</strain>
        <tissue evidence="10">Whole animal</tissue>
    </source>
</reference>
<name>A0A9D4HDP3_DREPO</name>
<dbReference type="InterPro" id="IPR018732">
    <property type="entry name" value="Dpy-19/Dpy-19-like"/>
</dbReference>
<comment type="similarity">
    <text evidence="2">Belongs to the dpy-19 family.</text>
</comment>
<evidence type="ECO:0000313" key="10">
    <source>
        <dbReference type="EMBL" id="KAH3715742.1"/>
    </source>
</evidence>
<dbReference type="Pfam" id="PF10034">
    <property type="entry name" value="Dpy19"/>
    <property type="match status" value="1"/>
</dbReference>
<keyword evidence="11" id="KW-1185">Reference proteome</keyword>
<dbReference type="Proteomes" id="UP000828390">
    <property type="component" value="Unassembled WGS sequence"/>
</dbReference>